<keyword evidence="3" id="KW-1185">Reference proteome</keyword>
<reference evidence="2" key="2">
    <citation type="submission" date="2021-10" db="EMBL/GenBank/DDBJ databases">
        <title>Phylogenomics reveals ancestral predisposition of the termite-cultivated fungus Termitomyces towards a domesticated lifestyle.</title>
        <authorList>
            <person name="Auxier B."/>
            <person name="Grum-Grzhimaylo A."/>
            <person name="Cardenas M.E."/>
            <person name="Lodge J.D."/>
            <person name="Laessoe T."/>
            <person name="Pedersen O."/>
            <person name="Smith M.E."/>
            <person name="Kuyper T.W."/>
            <person name="Franco-Molano E.A."/>
            <person name="Baroni T.J."/>
            <person name="Aanen D.K."/>
        </authorList>
    </citation>
    <scope>NUCLEOTIDE SEQUENCE</scope>
    <source>
        <strain evidence="2">D49</strain>
    </source>
</reference>
<evidence type="ECO:0000256" key="1">
    <source>
        <dbReference type="SAM" id="MobiDB-lite"/>
    </source>
</evidence>
<sequence>MDACGGPICAQRQLEVSRLVDKDLLGLEDAMRVAKAWTVDTCVFSEPGHSVGPIARATESVNELVKELNASGEEASPFQFTKGRHLLELHPRQLRPTHPQYQRRRPSTLTGSPSSEDVRLSLEINVEAAFALSPEAVLIQG</sequence>
<evidence type="ECO:0000313" key="2">
    <source>
        <dbReference type="EMBL" id="KAG5636666.1"/>
    </source>
</evidence>
<organism evidence="2 3">
    <name type="scientific">Sphagnurus paluster</name>
    <dbReference type="NCBI Taxonomy" id="117069"/>
    <lineage>
        <taxon>Eukaryota</taxon>
        <taxon>Fungi</taxon>
        <taxon>Dikarya</taxon>
        <taxon>Basidiomycota</taxon>
        <taxon>Agaricomycotina</taxon>
        <taxon>Agaricomycetes</taxon>
        <taxon>Agaricomycetidae</taxon>
        <taxon>Agaricales</taxon>
        <taxon>Tricholomatineae</taxon>
        <taxon>Lyophyllaceae</taxon>
        <taxon>Sphagnurus</taxon>
    </lineage>
</organism>
<name>A0A9P7FTA1_9AGAR</name>
<evidence type="ECO:0000313" key="3">
    <source>
        <dbReference type="Proteomes" id="UP000717328"/>
    </source>
</evidence>
<feature type="region of interest" description="Disordered" evidence="1">
    <location>
        <begin position="91"/>
        <end position="116"/>
    </location>
</feature>
<dbReference type="EMBL" id="JABCKI010005906">
    <property type="protein sequence ID" value="KAG5636666.1"/>
    <property type="molecule type" value="Genomic_DNA"/>
</dbReference>
<comment type="caution">
    <text evidence="2">The sequence shown here is derived from an EMBL/GenBank/DDBJ whole genome shotgun (WGS) entry which is preliminary data.</text>
</comment>
<dbReference type="OrthoDB" id="5399006at2759"/>
<dbReference type="Proteomes" id="UP000717328">
    <property type="component" value="Unassembled WGS sequence"/>
</dbReference>
<protein>
    <submittedName>
        <fullName evidence="2">Uncharacterized protein</fullName>
    </submittedName>
</protein>
<accession>A0A9P7FTA1</accession>
<dbReference type="AlphaFoldDB" id="A0A9P7FTA1"/>
<reference evidence="2" key="1">
    <citation type="submission" date="2021-02" db="EMBL/GenBank/DDBJ databases">
        <authorList>
            <person name="Nieuwenhuis M."/>
            <person name="Van De Peppel L.J.J."/>
        </authorList>
    </citation>
    <scope>NUCLEOTIDE SEQUENCE</scope>
    <source>
        <strain evidence="2">D49</strain>
    </source>
</reference>
<proteinExistence type="predicted"/>
<gene>
    <name evidence="2" type="ORF">H0H81_007255</name>
</gene>